<gene>
    <name evidence="1" type="ORF">NMOB1V02_LOCUS8540</name>
</gene>
<dbReference type="EMBL" id="OA884496">
    <property type="protein sequence ID" value="CAD7280883.1"/>
    <property type="molecule type" value="Genomic_DNA"/>
</dbReference>
<dbReference type="OrthoDB" id="9974421at2759"/>
<name>A0A7R9BSQ9_9CRUS</name>
<dbReference type="EMBL" id="CAJPEX010002459">
    <property type="protein sequence ID" value="CAG0921035.1"/>
    <property type="molecule type" value="Genomic_DNA"/>
</dbReference>
<dbReference type="Gene3D" id="3.40.50.1820">
    <property type="entry name" value="alpha/beta hydrolase"/>
    <property type="match status" value="1"/>
</dbReference>
<dbReference type="AlphaFoldDB" id="A0A7R9BSQ9"/>
<dbReference type="Proteomes" id="UP000678499">
    <property type="component" value="Unassembled WGS sequence"/>
</dbReference>
<proteinExistence type="predicted"/>
<reference evidence="1" key="1">
    <citation type="submission" date="2020-11" db="EMBL/GenBank/DDBJ databases">
        <authorList>
            <person name="Tran Van P."/>
        </authorList>
    </citation>
    <scope>NUCLEOTIDE SEQUENCE</scope>
</reference>
<evidence type="ECO:0000313" key="1">
    <source>
        <dbReference type="EMBL" id="CAD7280883.1"/>
    </source>
</evidence>
<protein>
    <submittedName>
        <fullName evidence="1">Uncharacterized protein</fullName>
    </submittedName>
</protein>
<sequence>MEIEAPKDKVVQLDQDEFAYVDADKGRVTQYCAGSDDDKIPATENSRRSEKSHGVCLTVPPRDLPRVMRHKNMIPMLLKFFPAGASTRTLAHYGQTCSSKRFRQFDYGDPKENALIYGSEEPPEYDLKRVQTSVALFHGGLDLFSPKEVDVDWLKRRLPKVVNAEFLPNFGHLDFHWGLKMYFILEFWVWDFWKLLEARFLEMIESEKIYPVDNVEHRIEVLKASSS</sequence>
<dbReference type="PANTHER" id="PTHR11005">
    <property type="entry name" value="LYSOSOMAL ACID LIPASE-RELATED"/>
    <property type="match status" value="1"/>
</dbReference>
<dbReference type="SUPFAM" id="SSF53474">
    <property type="entry name" value="alpha/beta-Hydrolases"/>
    <property type="match status" value="1"/>
</dbReference>
<accession>A0A7R9BSQ9</accession>
<evidence type="ECO:0000313" key="2">
    <source>
        <dbReference type="Proteomes" id="UP000678499"/>
    </source>
</evidence>
<keyword evidence="2" id="KW-1185">Reference proteome</keyword>
<dbReference type="InterPro" id="IPR029058">
    <property type="entry name" value="AB_hydrolase_fold"/>
</dbReference>
<organism evidence="1">
    <name type="scientific">Notodromas monacha</name>
    <dbReference type="NCBI Taxonomy" id="399045"/>
    <lineage>
        <taxon>Eukaryota</taxon>
        <taxon>Metazoa</taxon>
        <taxon>Ecdysozoa</taxon>
        <taxon>Arthropoda</taxon>
        <taxon>Crustacea</taxon>
        <taxon>Oligostraca</taxon>
        <taxon>Ostracoda</taxon>
        <taxon>Podocopa</taxon>
        <taxon>Podocopida</taxon>
        <taxon>Cypridocopina</taxon>
        <taxon>Cypridoidea</taxon>
        <taxon>Cyprididae</taxon>
        <taxon>Notodromas</taxon>
    </lineage>
</organism>